<reference evidence="1 2" key="1">
    <citation type="submission" date="2016-07" db="EMBL/GenBank/DDBJ databases">
        <title>Pervasive Adenine N6-methylation of Active Genes in Fungi.</title>
        <authorList>
            <consortium name="DOE Joint Genome Institute"/>
            <person name="Mondo S.J."/>
            <person name="Dannebaum R.O."/>
            <person name="Kuo R.C."/>
            <person name="Labutti K."/>
            <person name="Haridas S."/>
            <person name="Kuo A."/>
            <person name="Salamov A."/>
            <person name="Ahrendt S.R."/>
            <person name="Lipzen A."/>
            <person name="Sullivan W."/>
            <person name="Andreopoulos W.B."/>
            <person name="Clum A."/>
            <person name="Lindquist E."/>
            <person name="Daum C."/>
            <person name="Ramamoorthy G.K."/>
            <person name="Gryganskyi A."/>
            <person name="Culley D."/>
            <person name="Magnuson J.K."/>
            <person name="James T.Y."/>
            <person name="O'Malley M.A."/>
            <person name="Stajich J.E."/>
            <person name="Spatafora J.W."/>
            <person name="Visel A."/>
            <person name="Grigoriev I.V."/>
        </authorList>
    </citation>
    <scope>NUCLEOTIDE SEQUENCE [LARGE SCALE GENOMIC DNA]</scope>
    <source>
        <strain evidence="1 2">CBS 115471</strain>
    </source>
</reference>
<accession>A0A1Y1YVX0</accession>
<evidence type="ECO:0000313" key="1">
    <source>
        <dbReference type="EMBL" id="ORY02198.1"/>
    </source>
</evidence>
<gene>
    <name evidence="1" type="ORF">BCR34DRAFT_574393</name>
</gene>
<sequence>MAAQNCSALGESACEPPVLSTTAACSLPNLGNVSATMRSCCGGPVASFGEQNCDIYCNITDAKVDAVMKCLLESTKEYDIVITCGPKLQPKGVGTSKTVNSALLVVAGVVAFGAVSGPV</sequence>
<evidence type="ECO:0000313" key="2">
    <source>
        <dbReference type="Proteomes" id="UP000193144"/>
    </source>
</evidence>
<dbReference type="EMBL" id="MCFA01000160">
    <property type="protein sequence ID" value="ORY02198.1"/>
    <property type="molecule type" value="Genomic_DNA"/>
</dbReference>
<dbReference type="OrthoDB" id="3520229at2759"/>
<dbReference type="Proteomes" id="UP000193144">
    <property type="component" value="Unassembled WGS sequence"/>
</dbReference>
<name>A0A1Y1YVX0_9PLEO</name>
<protein>
    <submittedName>
        <fullName evidence="1">Uncharacterized protein</fullName>
    </submittedName>
</protein>
<dbReference type="AlphaFoldDB" id="A0A1Y1YVX0"/>
<comment type="caution">
    <text evidence="1">The sequence shown here is derived from an EMBL/GenBank/DDBJ whole genome shotgun (WGS) entry which is preliminary data.</text>
</comment>
<organism evidence="1 2">
    <name type="scientific">Clohesyomyces aquaticus</name>
    <dbReference type="NCBI Taxonomy" id="1231657"/>
    <lineage>
        <taxon>Eukaryota</taxon>
        <taxon>Fungi</taxon>
        <taxon>Dikarya</taxon>
        <taxon>Ascomycota</taxon>
        <taxon>Pezizomycotina</taxon>
        <taxon>Dothideomycetes</taxon>
        <taxon>Pleosporomycetidae</taxon>
        <taxon>Pleosporales</taxon>
        <taxon>Lindgomycetaceae</taxon>
        <taxon>Clohesyomyces</taxon>
    </lineage>
</organism>
<proteinExistence type="predicted"/>
<keyword evidence="2" id="KW-1185">Reference proteome</keyword>